<feature type="domain" description="Rad50/SbcC-type AAA" evidence="3">
    <location>
        <begin position="5"/>
        <end position="222"/>
    </location>
</feature>
<evidence type="ECO:0000313" key="5">
    <source>
        <dbReference type="Proteomes" id="UP000664399"/>
    </source>
</evidence>
<keyword evidence="1" id="KW-0175">Coiled coil</keyword>
<dbReference type="InterPro" id="IPR038729">
    <property type="entry name" value="Rad50/SbcC_AAA"/>
</dbReference>
<organism evidence="4 5">
    <name type="scientific">Acetobacter suratthaniensis</name>
    <dbReference type="NCBI Taxonomy" id="1502841"/>
    <lineage>
        <taxon>Bacteria</taxon>
        <taxon>Pseudomonadati</taxon>
        <taxon>Pseudomonadota</taxon>
        <taxon>Alphaproteobacteria</taxon>
        <taxon>Acetobacterales</taxon>
        <taxon>Acetobacteraceae</taxon>
        <taxon>Acetobacter</taxon>
    </lineage>
</organism>
<sequence length="1241" mass="137394">MRILSIHGKNLASLAGEFSLDFRQGPLADAGIFAITGPTGAGKSTLLDAMCLALFDSLPRLEHAPRSGESTQDGLSPSDPRGILRHGTGEGYAAIEFMGRDGHVYRSEWSVQRARKRPDGSLQASKMMLTCLDASPALPDRKKEIKDYILDQIGLNAQQFGRAVVLAQGEFEAFIKAPGDERAQLLEKLTGTGIYTRIGQLAFEKSSAIKKSYQTIEQKIAAKDCLTPAARTALEEQQNTASTAAKASTAHLHALQTLQTWYTHHHEHTTRLEQAQSELNNARKNQDNAAPRRAALARNQRALALAEFWRNSLDAQKALDDATKTLNQTRIAEQEARQAVQTTQHTLLQAANTLAQAEQQQKETTPQLAAARRADQEIEAARQTFRIAHEKHETCKENYVRSQKQAVESTKALETAQTLQTTLQAWQEAHRPLERLAHDEHDIARRLKSRQEQAQHIQNLQQSLQQHTAELEKAHAAMTAARQTCTEAETNLQKAARHLHTTQDSAPTAQQRTALHEENTTLSKLEQNHAALQKDRLLITQIKQEHETVQADLSRLINEQQERQAARQHAEQIRPVQHIRAEEARKAATRLTAATDGTAQRLRDTLVPDCPCPVCGAKQHDLSTITNVLDEAAAQAQAEAHSAEQALHDTEQTLLTLNAADAAALPLRTRLEQERQRLTHQRADLESLCAQASATLHAALCTEADEPEPDADTLARRLHSRQENLHARSMAMTRAQQDVDQANRDERDARSLYEKQRTQFETAAEHLRTAQNSHSTTQNDLQTTQEKQAELTGFLAERLDTIEPDWQNLPNPQLWLSEKTLEWRDTETRLNASKADLPILISEEARATQARDMTLRQMEEAQKNLTQAETLRIDLERTRATLLNGKPVEAVETALAKAIQAATEQHEHARNAHNRAKLLENTTIVQHQEAERTVLSTTQKQALSQQKLDQHLLAASLSIADVTLAANLGADALAAEEKALHALETAITSAQAKVVTHQNLLAEHEAARPHNPTPEGLSLEQALQLAREITDKADTALQDVTFRLRQDNEARNQTEKLRADLEQAKKQGRVWEELGDLLGDAKGKILRGFAQNLTLDRLLGFANEKLADLKPRYTLQRAGGDTPDGAMLIEVVDNDMGGQTRGLHNLSGGERFLVSLSLALGLSEMSCGQGVRIESLFIDEGFGSLDSNSLGQAIAVLEHLHAQGRRVGVISHVEELKERIPVKVEITPGASGRSSLTIITD</sequence>
<dbReference type="InterPro" id="IPR027417">
    <property type="entry name" value="P-loop_NTPase"/>
</dbReference>
<dbReference type="SUPFAM" id="SSF52540">
    <property type="entry name" value="P-loop containing nucleoside triphosphate hydrolases"/>
    <property type="match status" value="1"/>
</dbReference>
<feature type="coiled-coil region" evidence="1">
    <location>
        <begin position="851"/>
        <end position="878"/>
    </location>
</feature>
<feature type="coiled-coil region" evidence="1">
    <location>
        <begin position="1019"/>
        <end position="1067"/>
    </location>
</feature>
<accession>A0ABS3LJC5</accession>
<feature type="coiled-coil region" evidence="1">
    <location>
        <begin position="450"/>
        <end position="484"/>
    </location>
</feature>
<name>A0ABS3LJC5_9PROT</name>
<dbReference type="PANTHER" id="PTHR32114:SF2">
    <property type="entry name" value="ABC TRANSPORTER ABCH.3"/>
    <property type="match status" value="1"/>
</dbReference>
<feature type="region of interest" description="Disordered" evidence="2">
    <location>
        <begin position="766"/>
        <end position="787"/>
    </location>
</feature>
<evidence type="ECO:0000256" key="2">
    <source>
        <dbReference type="SAM" id="MobiDB-lite"/>
    </source>
</evidence>
<feature type="region of interest" description="Disordered" evidence="2">
    <location>
        <begin position="63"/>
        <end position="83"/>
    </location>
</feature>
<dbReference type="Pfam" id="PF13476">
    <property type="entry name" value="AAA_23"/>
    <property type="match status" value="1"/>
</dbReference>
<proteinExistence type="predicted"/>
<feature type="compositionally biased region" description="Polar residues" evidence="2">
    <location>
        <begin position="769"/>
        <end position="786"/>
    </location>
</feature>
<reference evidence="4 5" key="1">
    <citation type="submission" date="2021-03" db="EMBL/GenBank/DDBJ databases">
        <title>The complete genome sequence of Acetobacter suratthaniensis TBRC 1719.</title>
        <authorList>
            <person name="Charoenyingcharoen P."/>
            <person name="Yukphan P."/>
        </authorList>
    </citation>
    <scope>NUCLEOTIDE SEQUENCE [LARGE SCALE GENOMIC DNA]</scope>
    <source>
        <strain evidence="4 5">TBRC 1719</strain>
    </source>
</reference>
<dbReference type="PANTHER" id="PTHR32114">
    <property type="entry name" value="ABC TRANSPORTER ABCH.3"/>
    <property type="match status" value="1"/>
</dbReference>
<keyword evidence="5" id="KW-1185">Reference proteome</keyword>
<comment type="caution">
    <text evidence="4">The sequence shown here is derived from an EMBL/GenBank/DDBJ whole genome shotgun (WGS) entry which is preliminary data.</text>
</comment>
<protein>
    <submittedName>
        <fullName evidence="4">AAA family ATPase</fullName>
    </submittedName>
</protein>
<dbReference type="EMBL" id="JAFVMG010000002">
    <property type="protein sequence ID" value="MBO1327695.1"/>
    <property type="molecule type" value="Genomic_DNA"/>
</dbReference>
<dbReference type="Gene3D" id="3.40.50.300">
    <property type="entry name" value="P-loop containing nucleotide triphosphate hydrolases"/>
    <property type="match status" value="2"/>
</dbReference>
<feature type="coiled-coil region" evidence="1">
    <location>
        <begin position="515"/>
        <end position="559"/>
    </location>
</feature>
<dbReference type="Proteomes" id="UP000664399">
    <property type="component" value="Unassembled WGS sequence"/>
</dbReference>
<gene>
    <name evidence="4" type="ORF">J2D75_04295</name>
</gene>
<dbReference type="RefSeq" id="WP_207853180.1">
    <property type="nucleotide sequence ID" value="NZ_JAFVMG010000002.1"/>
</dbReference>
<evidence type="ECO:0000256" key="1">
    <source>
        <dbReference type="SAM" id="Coils"/>
    </source>
</evidence>
<dbReference type="Pfam" id="PF13558">
    <property type="entry name" value="SbcC_Walker_B"/>
    <property type="match status" value="1"/>
</dbReference>
<feature type="coiled-coil region" evidence="1">
    <location>
        <begin position="633"/>
        <end position="691"/>
    </location>
</feature>
<evidence type="ECO:0000259" key="3">
    <source>
        <dbReference type="Pfam" id="PF13476"/>
    </source>
</evidence>
<evidence type="ECO:0000313" key="4">
    <source>
        <dbReference type="EMBL" id="MBO1327695.1"/>
    </source>
</evidence>